<name>A0ACB9VYX2_CHAAC</name>
<protein>
    <submittedName>
        <fullName evidence="1">Uncharacterized protein</fullName>
    </submittedName>
</protein>
<evidence type="ECO:0000313" key="2">
    <source>
        <dbReference type="Proteomes" id="UP001057452"/>
    </source>
</evidence>
<evidence type="ECO:0000313" key="1">
    <source>
        <dbReference type="EMBL" id="KAI4805506.1"/>
    </source>
</evidence>
<feature type="non-terminal residue" evidence="1">
    <location>
        <position position="1"/>
    </location>
</feature>
<keyword evidence="2" id="KW-1185">Reference proteome</keyword>
<comment type="caution">
    <text evidence="1">The sequence shown here is derived from an EMBL/GenBank/DDBJ whole genome shotgun (WGS) entry which is preliminary data.</text>
</comment>
<organism evidence="1 2">
    <name type="scientific">Chaenocephalus aceratus</name>
    <name type="common">Blackfin icefish</name>
    <name type="synonym">Chaenichthys aceratus</name>
    <dbReference type="NCBI Taxonomy" id="36190"/>
    <lineage>
        <taxon>Eukaryota</taxon>
        <taxon>Metazoa</taxon>
        <taxon>Chordata</taxon>
        <taxon>Craniata</taxon>
        <taxon>Vertebrata</taxon>
        <taxon>Euteleostomi</taxon>
        <taxon>Actinopterygii</taxon>
        <taxon>Neopterygii</taxon>
        <taxon>Teleostei</taxon>
        <taxon>Neoteleostei</taxon>
        <taxon>Acanthomorphata</taxon>
        <taxon>Eupercaria</taxon>
        <taxon>Perciformes</taxon>
        <taxon>Notothenioidei</taxon>
        <taxon>Channichthyidae</taxon>
        <taxon>Chaenocephalus</taxon>
    </lineage>
</organism>
<dbReference type="Proteomes" id="UP001057452">
    <property type="component" value="Chromosome 21"/>
</dbReference>
<sequence length="82" mass="9076">VPTKFVSDLIMEATGPGVLSSPPEIDRSLGPRPGDSNNTGKTRAFIVKFLRFQEKEAVLKWARQQAGLRQHRVESLSWSAPS</sequence>
<accession>A0ACB9VYX2</accession>
<gene>
    <name evidence="1" type="ORF">KUCAC02_010116</name>
</gene>
<proteinExistence type="predicted"/>
<dbReference type="EMBL" id="CM043805">
    <property type="protein sequence ID" value="KAI4805506.1"/>
    <property type="molecule type" value="Genomic_DNA"/>
</dbReference>
<reference evidence="1" key="1">
    <citation type="submission" date="2022-05" db="EMBL/GenBank/DDBJ databases">
        <title>Chromosome-level genome of Chaenocephalus aceratus.</title>
        <authorList>
            <person name="Park H."/>
        </authorList>
    </citation>
    <scope>NUCLEOTIDE SEQUENCE</scope>
    <source>
        <strain evidence="1">KU_202001</strain>
    </source>
</reference>